<feature type="signal peptide" evidence="1">
    <location>
        <begin position="1"/>
        <end position="24"/>
    </location>
</feature>
<keyword evidence="3" id="KW-1185">Reference proteome</keyword>
<dbReference type="Proteomes" id="UP000660110">
    <property type="component" value="Unassembled WGS sequence"/>
</dbReference>
<protein>
    <submittedName>
        <fullName evidence="2">Uncharacterized protein</fullName>
    </submittedName>
</protein>
<evidence type="ECO:0000313" key="2">
    <source>
        <dbReference type="EMBL" id="GGF27763.1"/>
    </source>
</evidence>
<gene>
    <name evidence="2" type="ORF">GCM10010954_28600</name>
</gene>
<comment type="caution">
    <text evidence="2">The sequence shown here is derived from an EMBL/GenBank/DDBJ whole genome shotgun (WGS) entry which is preliminary data.</text>
</comment>
<organism evidence="2 3">
    <name type="scientific">Halobacillus andaensis</name>
    <dbReference type="NCBI Taxonomy" id="1176239"/>
    <lineage>
        <taxon>Bacteria</taxon>
        <taxon>Bacillati</taxon>
        <taxon>Bacillota</taxon>
        <taxon>Bacilli</taxon>
        <taxon>Bacillales</taxon>
        <taxon>Bacillaceae</taxon>
        <taxon>Halobacillus</taxon>
    </lineage>
</organism>
<sequence length="103" mass="11571">MKKFMIGALSLGLVAAAGVTSVQAVSGQMEMPAEENEHMMEMSEMHQEMIDSNGEMNFGQVKKFMSDMHPEWSNEDMKQMYQSVHGTNGAAPSKNFEHMHMNK</sequence>
<proteinExistence type="predicted"/>
<accession>A0A917EX62</accession>
<evidence type="ECO:0000256" key="1">
    <source>
        <dbReference type="SAM" id="SignalP"/>
    </source>
</evidence>
<reference evidence="2" key="2">
    <citation type="submission" date="2020-09" db="EMBL/GenBank/DDBJ databases">
        <authorList>
            <person name="Sun Q."/>
            <person name="Zhou Y."/>
        </authorList>
    </citation>
    <scope>NUCLEOTIDE SEQUENCE</scope>
    <source>
        <strain evidence="2">CGMCC 1.12153</strain>
    </source>
</reference>
<keyword evidence="1" id="KW-0732">Signal</keyword>
<dbReference type="RefSeq" id="WP_188378177.1">
    <property type="nucleotide sequence ID" value="NZ_BMEL01000003.1"/>
</dbReference>
<reference evidence="2" key="1">
    <citation type="journal article" date="2014" name="Int. J. Syst. Evol. Microbiol.">
        <title>Complete genome sequence of Corynebacterium casei LMG S-19264T (=DSM 44701T), isolated from a smear-ripened cheese.</title>
        <authorList>
            <consortium name="US DOE Joint Genome Institute (JGI-PGF)"/>
            <person name="Walter F."/>
            <person name="Albersmeier A."/>
            <person name="Kalinowski J."/>
            <person name="Ruckert C."/>
        </authorList>
    </citation>
    <scope>NUCLEOTIDE SEQUENCE</scope>
    <source>
        <strain evidence="2">CGMCC 1.12153</strain>
    </source>
</reference>
<dbReference type="EMBL" id="BMEL01000003">
    <property type="protein sequence ID" value="GGF27763.1"/>
    <property type="molecule type" value="Genomic_DNA"/>
</dbReference>
<evidence type="ECO:0000313" key="3">
    <source>
        <dbReference type="Proteomes" id="UP000660110"/>
    </source>
</evidence>
<dbReference type="AlphaFoldDB" id="A0A917EX62"/>
<name>A0A917EX62_HALAA</name>
<feature type="chain" id="PRO_5037548510" evidence="1">
    <location>
        <begin position="25"/>
        <end position="103"/>
    </location>
</feature>